<name>A0A1H0NE33_9ACTN</name>
<evidence type="ECO:0000313" key="1">
    <source>
        <dbReference type="EMBL" id="SDO91019.1"/>
    </source>
</evidence>
<accession>A0A1H0NE33</accession>
<proteinExistence type="predicted"/>
<protein>
    <submittedName>
        <fullName evidence="1">Uncharacterized protein</fullName>
    </submittedName>
</protein>
<keyword evidence="2" id="KW-1185">Reference proteome</keyword>
<gene>
    <name evidence="1" type="ORF">SAMN05216259_11437</name>
</gene>
<dbReference type="Proteomes" id="UP000199341">
    <property type="component" value="Unassembled WGS sequence"/>
</dbReference>
<reference evidence="1 2" key="1">
    <citation type="submission" date="2016-10" db="EMBL/GenBank/DDBJ databases">
        <authorList>
            <person name="de Groot N.N."/>
        </authorList>
    </citation>
    <scope>NUCLEOTIDE SEQUENCE [LARGE SCALE GENOMIC DNA]</scope>
    <source>
        <strain evidence="1 2">CGMCC 4.2022</strain>
    </source>
</reference>
<dbReference type="EMBL" id="FNIE01000014">
    <property type="protein sequence ID" value="SDO91019.1"/>
    <property type="molecule type" value="Genomic_DNA"/>
</dbReference>
<dbReference type="AlphaFoldDB" id="A0A1H0NE33"/>
<evidence type="ECO:0000313" key="2">
    <source>
        <dbReference type="Proteomes" id="UP000199341"/>
    </source>
</evidence>
<organism evidence="1 2">
    <name type="scientific">Actinacidiphila guanduensis</name>
    <dbReference type="NCBI Taxonomy" id="310781"/>
    <lineage>
        <taxon>Bacteria</taxon>
        <taxon>Bacillati</taxon>
        <taxon>Actinomycetota</taxon>
        <taxon>Actinomycetes</taxon>
        <taxon>Kitasatosporales</taxon>
        <taxon>Streptomycetaceae</taxon>
        <taxon>Actinacidiphila</taxon>
    </lineage>
</organism>
<sequence length="52" mass="5567">MRTDSCTEPGGSGGWDSGPAILRLRAPLCRHAAARSAGGRRLNSRWRMAGGW</sequence>